<dbReference type="EMBL" id="PGOL01000540">
    <property type="protein sequence ID" value="PKI68879.1"/>
    <property type="molecule type" value="Genomic_DNA"/>
</dbReference>
<protein>
    <submittedName>
        <fullName evidence="1">Uncharacterized protein</fullName>
    </submittedName>
</protein>
<dbReference type="Proteomes" id="UP000233551">
    <property type="component" value="Unassembled WGS sequence"/>
</dbReference>
<gene>
    <name evidence="1" type="ORF">CRG98_010734</name>
</gene>
<keyword evidence="2" id="KW-1185">Reference proteome</keyword>
<reference evidence="1 2" key="1">
    <citation type="submission" date="2017-11" db="EMBL/GenBank/DDBJ databases">
        <title>De-novo sequencing of pomegranate (Punica granatum L.) genome.</title>
        <authorList>
            <person name="Akparov Z."/>
            <person name="Amiraslanov A."/>
            <person name="Hajiyeva S."/>
            <person name="Abbasov M."/>
            <person name="Kaur K."/>
            <person name="Hamwieh A."/>
            <person name="Solovyev V."/>
            <person name="Salamov A."/>
            <person name="Braich B."/>
            <person name="Kosarev P."/>
            <person name="Mahmoud A."/>
            <person name="Hajiyev E."/>
            <person name="Babayeva S."/>
            <person name="Izzatullayeva V."/>
            <person name="Mammadov A."/>
            <person name="Mammadov A."/>
            <person name="Sharifova S."/>
            <person name="Ojaghi J."/>
            <person name="Eynullazada K."/>
            <person name="Bayramov B."/>
            <person name="Abdulazimova A."/>
            <person name="Shahmuradov I."/>
        </authorList>
    </citation>
    <scope>NUCLEOTIDE SEQUENCE [LARGE SCALE GENOMIC DNA]</scope>
    <source>
        <strain evidence="2">cv. AG2017</strain>
        <tissue evidence="1">Leaf</tissue>
    </source>
</reference>
<organism evidence="1 2">
    <name type="scientific">Punica granatum</name>
    <name type="common">Pomegranate</name>
    <dbReference type="NCBI Taxonomy" id="22663"/>
    <lineage>
        <taxon>Eukaryota</taxon>
        <taxon>Viridiplantae</taxon>
        <taxon>Streptophyta</taxon>
        <taxon>Embryophyta</taxon>
        <taxon>Tracheophyta</taxon>
        <taxon>Spermatophyta</taxon>
        <taxon>Magnoliopsida</taxon>
        <taxon>eudicotyledons</taxon>
        <taxon>Gunneridae</taxon>
        <taxon>Pentapetalae</taxon>
        <taxon>rosids</taxon>
        <taxon>malvids</taxon>
        <taxon>Myrtales</taxon>
        <taxon>Lythraceae</taxon>
        <taxon>Punica</taxon>
    </lineage>
</organism>
<proteinExistence type="predicted"/>
<evidence type="ECO:0000313" key="1">
    <source>
        <dbReference type="EMBL" id="PKI68879.1"/>
    </source>
</evidence>
<evidence type="ECO:0000313" key="2">
    <source>
        <dbReference type="Proteomes" id="UP000233551"/>
    </source>
</evidence>
<accession>A0A2I0KKB1</accession>
<name>A0A2I0KKB1_PUNGR</name>
<dbReference type="AlphaFoldDB" id="A0A2I0KKB1"/>
<comment type="caution">
    <text evidence="1">The sequence shown here is derived from an EMBL/GenBank/DDBJ whole genome shotgun (WGS) entry which is preliminary data.</text>
</comment>
<sequence length="96" mass="10995">MDPNKNFKSGWTRTGILNRDGPEIGILNQDGPEQEFRTGIVLSRNFKIGVDPKHEFRNHAKRRVIWFAWPCAWTALCAATDDDLPSLALLWTSVVW</sequence>